<keyword evidence="1" id="KW-0472">Membrane</keyword>
<keyword evidence="1" id="KW-1133">Transmembrane helix</keyword>
<sequence length="190" mass="21005">MLPEQFKQFRIFNIHFKQAFNTALHSLVLPASVMHQAQNPVHGAVTKETDIILHALNKYFKVDGLVITVQTARTIALLTRIAIGALKEYHGIPQEDRSDHIFNIAPLNYRFFLLTWFTRAVLLMISGTISIASQQAKKDYFKMVNSFGGLSSAEPPAGAAAFSGLPRCASMANLALPKETDDGDAMDVEE</sequence>
<name>A0A8H6RKX2_9PEZI</name>
<feature type="transmembrane region" description="Helical" evidence="1">
    <location>
        <begin position="111"/>
        <end position="133"/>
    </location>
</feature>
<proteinExistence type="predicted"/>
<evidence type="ECO:0000256" key="1">
    <source>
        <dbReference type="SAM" id="Phobius"/>
    </source>
</evidence>
<organism evidence="2 3">
    <name type="scientific">Pseudocercospora fuligena</name>
    <dbReference type="NCBI Taxonomy" id="685502"/>
    <lineage>
        <taxon>Eukaryota</taxon>
        <taxon>Fungi</taxon>
        <taxon>Dikarya</taxon>
        <taxon>Ascomycota</taxon>
        <taxon>Pezizomycotina</taxon>
        <taxon>Dothideomycetes</taxon>
        <taxon>Dothideomycetidae</taxon>
        <taxon>Mycosphaerellales</taxon>
        <taxon>Mycosphaerellaceae</taxon>
        <taxon>Pseudocercospora</taxon>
    </lineage>
</organism>
<protein>
    <submittedName>
        <fullName evidence="2">Uncharacterized protein</fullName>
    </submittedName>
</protein>
<dbReference type="Proteomes" id="UP000660729">
    <property type="component" value="Unassembled WGS sequence"/>
</dbReference>
<dbReference type="EMBL" id="JABCIY010000153">
    <property type="protein sequence ID" value="KAF7191931.1"/>
    <property type="molecule type" value="Genomic_DNA"/>
</dbReference>
<evidence type="ECO:0000313" key="3">
    <source>
        <dbReference type="Proteomes" id="UP000660729"/>
    </source>
</evidence>
<accession>A0A8H6RKX2</accession>
<dbReference type="AlphaFoldDB" id="A0A8H6RKX2"/>
<reference evidence="2" key="1">
    <citation type="submission" date="2020-04" db="EMBL/GenBank/DDBJ databases">
        <title>Draft genome resource of the tomato pathogen Pseudocercospora fuligena.</title>
        <authorList>
            <person name="Zaccaron A."/>
        </authorList>
    </citation>
    <scope>NUCLEOTIDE SEQUENCE</scope>
    <source>
        <strain evidence="2">PF001</strain>
    </source>
</reference>
<gene>
    <name evidence="2" type="ORF">HII31_06741</name>
</gene>
<keyword evidence="1" id="KW-0812">Transmembrane</keyword>
<comment type="caution">
    <text evidence="2">The sequence shown here is derived from an EMBL/GenBank/DDBJ whole genome shotgun (WGS) entry which is preliminary data.</text>
</comment>
<dbReference type="OrthoDB" id="10376373at2759"/>
<evidence type="ECO:0000313" key="2">
    <source>
        <dbReference type="EMBL" id="KAF7191931.1"/>
    </source>
</evidence>
<keyword evidence="3" id="KW-1185">Reference proteome</keyword>